<organism evidence="1 2">
    <name type="scientific">Cyphomyrmex costatus</name>
    <dbReference type="NCBI Taxonomy" id="456900"/>
    <lineage>
        <taxon>Eukaryota</taxon>
        <taxon>Metazoa</taxon>
        <taxon>Ecdysozoa</taxon>
        <taxon>Arthropoda</taxon>
        <taxon>Hexapoda</taxon>
        <taxon>Insecta</taxon>
        <taxon>Pterygota</taxon>
        <taxon>Neoptera</taxon>
        <taxon>Endopterygota</taxon>
        <taxon>Hymenoptera</taxon>
        <taxon>Apocrita</taxon>
        <taxon>Aculeata</taxon>
        <taxon>Formicoidea</taxon>
        <taxon>Formicidae</taxon>
        <taxon>Myrmicinae</taxon>
        <taxon>Cyphomyrmex</taxon>
    </lineage>
</organism>
<dbReference type="AlphaFoldDB" id="A0A151ILC9"/>
<accession>A0A151ILC9</accession>
<gene>
    <name evidence="1" type="ORF">ALC62_03815</name>
</gene>
<keyword evidence="2" id="KW-1185">Reference proteome</keyword>
<reference evidence="1 2" key="1">
    <citation type="submission" date="2016-03" db="EMBL/GenBank/DDBJ databases">
        <title>Cyphomyrmex costatus WGS genome.</title>
        <authorList>
            <person name="Nygaard S."/>
            <person name="Hu H."/>
            <person name="Boomsma J."/>
            <person name="Zhang G."/>
        </authorList>
    </citation>
    <scope>NUCLEOTIDE SEQUENCE [LARGE SCALE GENOMIC DNA]</scope>
    <source>
        <strain evidence="1">MS0001</strain>
        <tissue evidence="1">Whole body</tissue>
    </source>
</reference>
<evidence type="ECO:0000313" key="1">
    <source>
        <dbReference type="EMBL" id="KYN05291.1"/>
    </source>
</evidence>
<name>A0A151ILC9_9HYME</name>
<dbReference type="Proteomes" id="UP000078542">
    <property type="component" value="Unassembled WGS sequence"/>
</dbReference>
<dbReference type="EMBL" id="KQ977151">
    <property type="protein sequence ID" value="KYN05291.1"/>
    <property type="molecule type" value="Genomic_DNA"/>
</dbReference>
<proteinExistence type="predicted"/>
<protein>
    <submittedName>
        <fullName evidence="1">Uncharacterized protein</fullName>
    </submittedName>
</protein>
<evidence type="ECO:0000313" key="2">
    <source>
        <dbReference type="Proteomes" id="UP000078542"/>
    </source>
</evidence>
<sequence>MQLTISTKIAMDLATVQIASVDMPRSPCYKFGDAQRRRPNKNLFAEYNDNAAFLEKNGIIKIYVLVEILGLRSPPANPSVDSVLHGGCVAHVDIPKEDRVGPNVNAYPRIARSASRRTSWATNVRGVHNK</sequence>